<dbReference type="EMBL" id="JANHOG010001798">
    <property type="protein sequence ID" value="KAJ3531475.1"/>
    <property type="molecule type" value="Genomic_DNA"/>
</dbReference>
<evidence type="ECO:0000313" key="2">
    <source>
        <dbReference type="Proteomes" id="UP001148662"/>
    </source>
</evidence>
<dbReference type="Proteomes" id="UP001148662">
    <property type="component" value="Unassembled WGS sequence"/>
</dbReference>
<name>A0ACC1S3R5_9APHY</name>
<organism evidence="1 2">
    <name type="scientific">Phlebia brevispora</name>
    <dbReference type="NCBI Taxonomy" id="194682"/>
    <lineage>
        <taxon>Eukaryota</taxon>
        <taxon>Fungi</taxon>
        <taxon>Dikarya</taxon>
        <taxon>Basidiomycota</taxon>
        <taxon>Agaricomycotina</taxon>
        <taxon>Agaricomycetes</taxon>
        <taxon>Polyporales</taxon>
        <taxon>Meruliaceae</taxon>
        <taxon>Phlebia</taxon>
    </lineage>
</organism>
<evidence type="ECO:0000313" key="1">
    <source>
        <dbReference type="EMBL" id="KAJ3531475.1"/>
    </source>
</evidence>
<proteinExistence type="predicted"/>
<gene>
    <name evidence="1" type="ORF">NM688_g7570</name>
</gene>
<accession>A0ACC1S3R5</accession>
<sequence length="1424" mass="156598">MSNSPEPRFVAPAMDATDLEKSQQDKLFVPYPNYTTVYQPPIAVEQPRRVSRGRRVLRVFLHFFLLVALALFFFPGLLRNISQLAHSIGHKLFHGKDTLLGGHYGTYEDMDDCVRFADWTVKEPGDYFVSNPEQTAHYPYVANTSVDLPVSSDLLYLLSSGALSNGVVEVTADGPSDSDVATVDVKLLYHHSEILEKAHVCLLQREEGKNGVGIFTPKHWHHHQRRDPHHSPFFAVKVSLPEPSGEEPLKINAFETNMSGFLHTLGDLDGVVDFETLVLRSANHPIFAKSVFAHVADVGTSNSPIYGNFTTSDSLILRSSNSPIVTNVTLINDGAADHATKLVMRSSNGHISSNLTLLSSTDDHTGGKFDVSVASSNSPIGIVYVDAPVDSVQKFLGHTSNSPARLTAHKTFEGKFFLRTSTWFPINVNHDDTVEDPAGKGRSRDVALKVVNRGVTEGTVRWVPEEDRELGSIHRPTVKVLCLFIFVHFPHRHLSSELSVSDSAVDNYHLLRPFSTAAIKLSLKASYLLAITPPMDWTNAEKSQWGRKFAPFLKFKTVVSTLQPQSPALILFFFPGIARNVFLWFFSSGLWADDDTGESIRDCVRFARWSVQPEVEFAHHSSATSQQGVDSVYPYVAITSLTLPISSELIYLLSRGVRSFGHLRVAADGPSDSDVATVEVRYTYWSPELIFFSHVCLLQREPGMNGVGIFTPLRGIPRRGYSQPEFLVNVHLPMRFENDLVKIKAFETDLPRYTHFVDDLNGVEFQTLKLRTTDFFIAAESVFMHAGEFETSDSRIHGNFVASDSLVLRTSRGNIVTNVDANATLINTATEHATALKIDSSFGGIMSNLTLLSSTDDHAGGKYKVTATAVNSSVALTCVDAPVDSVLELSARTSNRPVTLAMHKTFEGNLSLRTSAGFSININHDSTAEDPAGRGRTREVDLTMVGRGTIEGTVRCRYITTHIRSLRSNTAVNTLLRAQFMSFSSDAADPRGYALSVDTANTEKSPQGELPTSYTPSFASVLHLRSRGGRSGYRAFLLSVVLVALVVFWFPGSVQEAYSWIRSRRPRDVHSVEEDIRDCIYFTKWTVKGPGDYLVPNAKHTVQYPFAANTSVDLPISSDLLYLFTRGVDTTGVVQVTADGPSDSDVVTVEVEFFYHDPDVIYFAYVCPMKRKEGMNGAGIFTPLWPLPQEPEDVPFFSVKVHLPAPSDNEPLKVKGLEMDMPGFLQTIEDLEGVVDFGTLRLRASNHAIHVKSACVRIGDIETSNSPIHGNFSVSNSLSLRSANSPIATNITLVSGGHTNGGGYARISSNITLLSSTGDHMGGRFNVTVTSSNSPLDITYADAPVDSVLTFRGHTSNSPAQLTLHETFEGDVALHTTAWFPITADYDDTVEDPAGRDRSRKSTLGAVVRGNSYGKVRRWGSRGG</sequence>
<keyword evidence="2" id="KW-1185">Reference proteome</keyword>
<protein>
    <submittedName>
        <fullName evidence="1">Uncharacterized protein</fullName>
    </submittedName>
</protein>
<comment type="caution">
    <text evidence="1">The sequence shown here is derived from an EMBL/GenBank/DDBJ whole genome shotgun (WGS) entry which is preliminary data.</text>
</comment>
<reference evidence="1" key="1">
    <citation type="submission" date="2022-07" db="EMBL/GenBank/DDBJ databases">
        <title>Genome Sequence of Phlebia brevispora.</title>
        <authorList>
            <person name="Buettner E."/>
        </authorList>
    </citation>
    <scope>NUCLEOTIDE SEQUENCE</scope>
    <source>
        <strain evidence="1">MPL23</strain>
    </source>
</reference>